<dbReference type="GO" id="GO:0006357">
    <property type="term" value="P:regulation of transcription by RNA polymerase II"/>
    <property type="evidence" value="ECO:0000318"/>
    <property type="project" value="GO_Central"/>
</dbReference>
<dbReference type="PANTHER" id="PTHR12374:SF20">
    <property type="entry name" value="TRANSCRIPTIONAL ADAPTER 2-ALPHA"/>
    <property type="match status" value="1"/>
</dbReference>
<dbReference type="InterPro" id="IPR055141">
    <property type="entry name" value="TADA2A_B-like_dom"/>
</dbReference>
<dbReference type="InterPro" id="IPR036388">
    <property type="entry name" value="WH-like_DNA-bd_sf"/>
</dbReference>
<dbReference type="CDD" id="cd00167">
    <property type="entry name" value="SANT"/>
    <property type="match status" value="1"/>
</dbReference>
<name>A2F098_TRIV3</name>
<dbReference type="KEGG" id="tva:4759487"/>
<dbReference type="InterPro" id="IPR009057">
    <property type="entry name" value="Homeodomain-like_sf"/>
</dbReference>
<feature type="compositionally biased region" description="Basic and acidic residues" evidence="1">
    <location>
        <begin position="399"/>
        <end position="409"/>
    </location>
</feature>
<dbReference type="GO" id="GO:0003682">
    <property type="term" value="F:chromatin binding"/>
    <property type="evidence" value="ECO:0000318"/>
    <property type="project" value="GO_Central"/>
</dbReference>
<reference evidence="5" key="1">
    <citation type="submission" date="2006-10" db="EMBL/GenBank/DDBJ databases">
        <authorList>
            <person name="Amadeo P."/>
            <person name="Zhao Q."/>
            <person name="Wortman J."/>
            <person name="Fraser-Liggett C."/>
            <person name="Carlton J."/>
        </authorList>
    </citation>
    <scope>NUCLEOTIDE SEQUENCE</scope>
    <source>
        <strain evidence="5">G3</strain>
    </source>
</reference>
<dbReference type="eggNOG" id="KOG0457">
    <property type="taxonomic scope" value="Eukaryota"/>
</dbReference>
<dbReference type="AlphaFoldDB" id="A2F098"/>
<dbReference type="Gene3D" id="1.10.10.60">
    <property type="entry name" value="Homeodomain-like"/>
    <property type="match status" value="1"/>
</dbReference>
<dbReference type="InterPro" id="IPR017884">
    <property type="entry name" value="SANT_dom"/>
</dbReference>
<dbReference type="GO" id="GO:0003713">
    <property type="term" value="F:transcription coactivator activity"/>
    <property type="evidence" value="ECO:0000318"/>
    <property type="project" value="GO_Central"/>
</dbReference>
<dbReference type="PROSITE" id="PS51293">
    <property type="entry name" value="SANT"/>
    <property type="match status" value="1"/>
</dbReference>
<dbReference type="VEuPathDB" id="TrichDB:TVAG_383990"/>
<dbReference type="PROSITE" id="PS51294">
    <property type="entry name" value="HTH_MYB"/>
    <property type="match status" value="1"/>
</dbReference>
<evidence type="ECO:0000256" key="1">
    <source>
        <dbReference type="SAM" id="MobiDB-lite"/>
    </source>
</evidence>
<reference evidence="5" key="2">
    <citation type="journal article" date="2007" name="Science">
        <title>Draft genome sequence of the sexually transmitted pathogen Trichomonas vaginalis.</title>
        <authorList>
            <person name="Carlton J.M."/>
            <person name="Hirt R.P."/>
            <person name="Silva J.C."/>
            <person name="Delcher A.L."/>
            <person name="Schatz M."/>
            <person name="Zhao Q."/>
            <person name="Wortman J.R."/>
            <person name="Bidwell S.L."/>
            <person name="Alsmark U.C.M."/>
            <person name="Besteiro S."/>
            <person name="Sicheritz-Ponten T."/>
            <person name="Noel C.J."/>
            <person name="Dacks J.B."/>
            <person name="Foster P.G."/>
            <person name="Simillion C."/>
            <person name="Van de Peer Y."/>
            <person name="Miranda-Saavedra D."/>
            <person name="Barton G.J."/>
            <person name="Westrop G.D."/>
            <person name="Mueller S."/>
            <person name="Dessi D."/>
            <person name="Fiori P.L."/>
            <person name="Ren Q."/>
            <person name="Paulsen I."/>
            <person name="Zhang H."/>
            <person name="Bastida-Corcuera F.D."/>
            <person name="Simoes-Barbosa A."/>
            <person name="Brown M.T."/>
            <person name="Hayes R.D."/>
            <person name="Mukherjee M."/>
            <person name="Okumura C.Y."/>
            <person name="Schneider R."/>
            <person name="Smith A.J."/>
            <person name="Vanacova S."/>
            <person name="Villalvazo M."/>
            <person name="Haas B.J."/>
            <person name="Pertea M."/>
            <person name="Feldblyum T.V."/>
            <person name="Utterback T.R."/>
            <person name="Shu C.L."/>
            <person name="Osoegawa K."/>
            <person name="de Jong P.J."/>
            <person name="Hrdy I."/>
            <person name="Horvathova L."/>
            <person name="Zubacova Z."/>
            <person name="Dolezal P."/>
            <person name="Malik S.B."/>
            <person name="Logsdon J.M. Jr."/>
            <person name="Henze K."/>
            <person name="Gupta A."/>
            <person name="Wang C.C."/>
            <person name="Dunne R.L."/>
            <person name="Upcroft J.A."/>
            <person name="Upcroft P."/>
            <person name="White O."/>
            <person name="Salzberg S.L."/>
            <person name="Tang P."/>
            <person name="Chiu C.-H."/>
            <person name="Lee Y.-S."/>
            <person name="Embley T.M."/>
            <person name="Coombs G.H."/>
            <person name="Mottram J.C."/>
            <person name="Tachezy J."/>
            <person name="Fraser-Liggett C.M."/>
            <person name="Johnson P.J."/>
        </authorList>
    </citation>
    <scope>NUCLEOTIDE SEQUENCE [LARGE SCALE GENOMIC DNA]</scope>
    <source>
        <strain evidence="5">G3</strain>
    </source>
</reference>
<dbReference type="FunFam" id="1.10.10.60:FF:000413">
    <property type="entry name" value="Myb-like DNA-binding domain containing protein"/>
    <property type="match status" value="1"/>
</dbReference>
<dbReference type="Pfam" id="PF00249">
    <property type="entry name" value="Myb_DNA-binding"/>
    <property type="match status" value="1"/>
</dbReference>
<dbReference type="GO" id="GO:0005634">
    <property type="term" value="C:nucleus"/>
    <property type="evidence" value="ECO:0000318"/>
    <property type="project" value="GO_Central"/>
</dbReference>
<dbReference type="Proteomes" id="UP000001542">
    <property type="component" value="Unassembled WGS sequence"/>
</dbReference>
<accession>A2F098</accession>
<dbReference type="InterPro" id="IPR001005">
    <property type="entry name" value="SANT/Myb"/>
</dbReference>
<dbReference type="SMART" id="SM00717">
    <property type="entry name" value="SANT"/>
    <property type="match status" value="1"/>
</dbReference>
<dbReference type="VEuPathDB" id="TrichDB:TVAGG3_0481050"/>
<evidence type="ECO:0000259" key="4">
    <source>
        <dbReference type="PROSITE" id="PS51294"/>
    </source>
</evidence>
<keyword evidence="5" id="KW-0238">DNA-binding</keyword>
<evidence type="ECO:0000259" key="2">
    <source>
        <dbReference type="PROSITE" id="PS50090"/>
    </source>
</evidence>
<evidence type="ECO:0000313" key="6">
    <source>
        <dbReference type="Proteomes" id="UP000001542"/>
    </source>
</evidence>
<feature type="domain" description="Myb-like" evidence="2">
    <location>
        <begin position="34"/>
        <end position="77"/>
    </location>
</feature>
<dbReference type="SMR" id="A2F098"/>
<dbReference type="Pfam" id="PF22941">
    <property type="entry name" value="TADA2A-like_3rd"/>
    <property type="match status" value="1"/>
</dbReference>
<dbReference type="PANTHER" id="PTHR12374">
    <property type="entry name" value="TRANSCRIPTIONAL ADAPTOR 2 ADA2 -RELATED"/>
    <property type="match status" value="1"/>
</dbReference>
<gene>
    <name evidence="5" type="ORF">TVAG_383990</name>
</gene>
<proteinExistence type="predicted"/>
<evidence type="ECO:0000259" key="3">
    <source>
        <dbReference type="PROSITE" id="PS51293"/>
    </source>
</evidence>
<feature type="region of interest" description="Disordered" evidence="1">
    <location>
        <begin position="383"/>
        <end position="453"/>
    </location>
</feature>
<dbReference type="Gene3D" id="1.10.10.10">
    <property type="entry name" value="Winged helix-like DNA-binding domain superfamily/Winged helix DNA-binding domain"/>
    <property type="match status" value="1"/>
</dbReference>
<evidence type="ECO:0000313" key="5">
    <source>
        <dbReference type="EMBL" id="EAY01660.1"/>
    </source>
</evidence>
<dbReference type="GO" id="GO:0006338">
    <property type="term" value="P:chromatin remodeling"/>
    <property type="evidence" value="ECO:0000318"/>
    <property type="project" value="GO_Central"/>
</dbReference>
<organism evidence="5 6">
    <name type="scientific">Trichomonas vaginalis (strain ATCC PRA-98 / G3)</name>
    <dbReference type="NCBI Taxonomy" id="412133"/>
    <lineage>
        <taxon>Eukaryota</taxon>
        <taxon>Metamonada</taxon>
        <taxon>Parabasalia</taxon>
        <taxon>Trichomonadida</taxon>
        <taxon>Trichomonadidae</taxon>
        <taxon>Trichomonas</taxon>
    </lineage>
</organism>
<dbReference type="STRING" id="5722.A2F098"/>
<dbReference type="RefSeq" id="XP_001314253.1">
    <property type="nucleotide sequence ID" value="XM_001314237.1"/>
</dbReference>
<dbReference type="GO" id="GO:0003677">
    <property type="term" value="F:DNA binding"/>
    <property type="evidence" value="ECO:0007669"/>
    <property type="project" value="UniProtKB-KW"/>
</dbReference>
<dbReference type="EMBL" id="DS113560">
    <property type="protein sequence ID" value="EAY01660.1"/>
    <property type="molecule type" value="Genomic_DNA"/>
</dbReference>
<dbReference type="OrthoDB" id="270417at2759"/>
<dbReference type="SUPFAM" id="SSF46689">
    <property type="entry name" value="Homeodomain-like"/>
    <property type="match status" value="2"/>
</dbReference>
<sequence length="453" mass="52065">MECFGIGSESQNHLRTHTFIVVEPCLPPIYAEDWTGEEESLFFNALQKCGFGNWQDVSNLLKTKSAEQCKAHYLQIFIDNENAPMPPKEIQPKAEIPPPPDFCTDPQDSLPSIAAERNLAEHNKRERTTPAEFAGWMPNRNEFEIEFQTDAEQGIYGITFSADENNEAAFMEKLNALRTYSDIVEAREERIKFALDYNLLNDEFKGFGPQTKENRAFEEQLLCLAQVIPKDELKEFAISLEKEIALKRNLNMLHTWWENGVVSREEGLMFNALEQLNKDDKLTPSAIEKWNREAAQKVESQEYKSSHDKQLLSPAENALCLNFGLSSIEFLKQKDLLIREFIFRGKMTAEIAVSFAPKQARAMKEIFRLMKSQGLFVKDISELDNQDETTNNEPEEQEEQPKSPVRNEEQNEEEEANHSVAEEENQVSEDVQSTENQETNNEEEQTEENTDSS</sequence>
<feature type="domain" description="HTH myb-type" evidence="4">
    <location>
        <begin position="34"/>
        <end position="81"/>
    </location>
</feature>
<protein>
    <submittedName>
        <fullName evidence="5">Myb-like DNA-binding domain containing protein</fullName>
    </submittedName>
</protein>
<feature type="domain" description="SANT" evidence="3">
    <location>
        <begin position="29"/>
        <end position="81"/>
    </location>
</feature>
<dbReference type="FunCoup" id="A2F098">
    <property type="interactions" value="268"/>
</dbReference>
<dbReference type="OMA" id="MANGRWR"/>
<keyword evidence="6" id="KW-1185">Reference proteome</keyword>
<feature type="compositionally biased region" description="Acidic residues" evidence="1">
    <location>
        <begin position="440"/>
        <end position="453"/>
    </location>
</feature>
<dbReference type="InParanoid" id="A2F098"/>
<dbReference type="InterPro" id="IPR017930">
    <property type="entry name" value="Myb_dom"/>
</dbReference>
<dbReference type="PROSITE" id="PS50090">
    <property type="entry name" value="MYB_LIKE"/>
    <property type="match status" value="1"/>
</dbReference>